<comment type="caution">
    <text evidence="1">The sequence shown here is derived from an EMBL/GenBank/DDBJ whole genome shotgun (WGS) entry which is preliminary data.</text>
</comment>
<dbReference type="AlphaFoldDB" id="A0AAD4ZN33"/>
<keyword evidence="2" id="KW-1185">Reference proteome</keyword>
<name>A0AAD4ZN33_PRUDU</name>
<proteinExistence type="predicted"/>
<dbReference type="Proteomes" id="UP001054821">
    <property type="component" value="Chromosome 1"/>
</dbReference>
<protein>
    <submittedName>
        <fullName evidence="1">Uncharacterized protein</fullName>
    </submittedName>
</protein>
<evidence type="ECO:0000313" key="1">
    <source>
        <dbReference type="EMBL" id="KAI5351072.1"/>
    </source>
</evidence>
<dbReference type="EMBL" id="JAJFAZ020000001">
    <property type="protein sequence ID" value="KAI5351072.1"/>
    <property type="molecule type" value="Genomic_DNA"/>
</dbReference>
<reference evidence="1 2" key="1">
    <citation type="journal article" date="2022" name="G3 (Bethesda)">
        <title>Whole-genome sequence and methylome profiling of the almond [Prunus dulcis (Mill.) D.A. Webb] cultivar 'Nonpareil'.</title>
        <authorList>
            <person name="D'Amico-Willman K.M."/>
            <person name="Ouma W.Z."/>
            <person name="Meulia T."/>
            <person name="Sideli G.M."/>
            <person name="Gradziel T.M."/>
            <person name="Fresnedo-Ramirez J."/>
        </authorList>
    </citation>
    <scope>NUCLEOTIDE SEQUENCE [LARGE SCALE GENOMIC DNA]</scope>
    <source>
        <strain evidence="1">Clone GOH B32 T37-40</strain>
    </source>
</reference>
<sequence length="149" mass="16956">MRLKLINGPLRPARIAARIEVVSPRPVRIVARIEVVSPRPARIVARVDSVFPRLARIELTTWGDNDENTKEIVELFANEAEENTSTFVEEKYDEVDEIATIPSSSKGKLSSTELRTLKREFQTTKDELVKVASSNRALRNRVRDLKEMV</sequence>
<organism evidence="1 2">
    <name type="scientific">Prunus dulcis</name>
    <name type="common">Almond</name>
    <name type="synonym">Amygdalus dulcis</name>
    <dbReference type="NCBI Taxonomy" id="3755"/>
    <lineage>
        <taxon>Eukaryota</taxon>
        <taxon>Viridiplantae</taxon>
        <taxon>Streptophyta</taxon>
        <taxon>Embryophyta</taxon>
        <taxon>Tracheophyta</taxon>
        <taxon>Spermatophyta</taxon>
        <taxon>Magnoliopsida</taxon>
        <taxon>eudicotyledons</taxon>
        <taxon>Gunneridae</taxon>
        <taxon>Pentapetalae</taxon>
        <taxon>rosids</taxon>
        <taxon>fabids</taxon>
        <taxon>Rosales</taxon>
        <taxon>Rosaceae</taxon>
        <taxon>Amygdaloideae</taxon>
        <taxon>Amygdaleae</taxon>
        <taxon>Prunus</taxon>
    </lineage>
</organism>
<gene>
    <name evidence="1" type="ORF">L3X38_003963</name>
</gene>
<evidence type="ECO:0000313" key="2">
    <source>
        <dbReference type="Proteomes" id="UP001054821"/>
    </source>
</evidence>
<accession>A0AAD4ZN33</accession>